<evidence type="ECO:0000256" key="2">
    <source>
        <dbReference type="ARBA" id="ARBA00010790"/>
    </source>
</evidence>
<dbReference type="InterPro" id="IPR012132">
    <property type="entry name" value="GMC_OxRdtase"/>
</dbReference>
<dbReference type="Gene3D" id="3.30.560.10">
    <property type="entry name" value="Glucose Oxidase, domain 3"/>
    <property type="match status" value="1"/>
</dbReference>
<keyword evidence="3 5" id="KW-0285">Flavoprotein</keyword>
<protein>
    <submittedName>
        <fullName evidence="7">Glucose dehydrogenase [acceptor]</fullName>
    </submittedName>
</protein>
<dbReference type="PROSITE" id="PS00623">
    <property type="entry name" value="GMC_OXRED_1"/>
    <property type="match status" value="1"/>
</dbReference>
<evidence type="ECO:0000313" key="7">
    <source>
        <dbReference type="EMBL" id="EKC25529.1"/>
    </source>
</evidence>
<evidence type="ECO:0000259" key="6">
    <source>
        <dbReference type="PROSITE" id="PS00623"/>
    </source>
</evidence>
<comment type="similarity">
    <text evidence="2 5">Belongs to the GMC oxidoreductase family.</text>
</comment>
<dbReference type="AlphaFoldDB" id="K1Q2D2"/>
<keyword evidence="4 5" id="KW-0274">FAD</keyword>
<dbReference type="Gene3D" id="3.50.50.60">
    <property type="entry name" value="FAD/NAD(P)-binding domain"/>
    <property type="match status" value="2"/>
</dbReference>
<feature type="domain" description="Glucose-methanol-choline oxidoreductase N-terminal" evidence="6">
    <location>
        <begin position="108"/>
        <end position="131"/>
    </location>
</feature>
<dbReference type="GO" id="GO:0016614">
    <property type="term" value="F:oxidoreductase activity, acting on CH-OH group of donors"/>
    <property type="evidence" value="ECO:0007669"/>
    <property type="project" value="InterPro"/>
</dbReference>
<dbReference type="InterPro" id="IPR000172">
    <property type="entry name" value="GMC_OxRdtase_N"/>
</dbReference>
<sequence>MDLDKKALTPAKSFKKCDMGILKGSAIALIIAVLIIYFKKNFSNSSQDGIISLNSSYDYIIIGAGSAGCVLANRLSEDPDVSVLILEAGGSEQENPNITIPRSSWPRGRVLGGTSSLNYLQYVRGSRHDYNGWSAEGCTGWSYKDVLPYFIKSENIKIPELHNSDYHGREGYLSVSDGTATPLNKEVYARAMEELGYSTVDCNGKSQIGKCYKYDVDCMQSYCSSQETVQNGERSSTAKAYLRPVMGRNNLHVSMNSHVTKNDTVYFKSSV</sequence>
<dbReference type="PANTHER" id="PTHR11552:SF147">
    <property type="entry name" value="CHOLINE DEHYDROGENASE, MITOCHONDRIAL"/>
    <property type="match status" value="1"/>
</dbReference>
<dbReference type="InterPro" id="IPR036188">
    <property type="entry name" value="FAD/NAD-bd_sf"/>
</dbReference>
<evidence type="ECO:0000256" key="3">
    <source>
        <dbReference type="ARBA" id="ARBA00022630"/>
    </source>
</evidence>
<dbReference type="HOGENOM" id="CLU_002865_1_3_1"/>
<dbReference type="GO" id="GO:0050660">
    <property type="term" value="F:flavin adenine dinucleotide binding"/>
    <property type="evidence" value="ECO:0007669"/>
    <property type="project" value="InterPro"/>
</dbReference>
<proteinExistence type="inferred from homology"/>
<dbReference type="PANTHER" id="PTHR11552">
    <property type="entry name" value="GLUCOSE-METHANOL-CHOLINE GMC OXIDOREDUCTASE"/>
    <property type="match status" value="1"/>
</dbReference>
<reference evidence="7" key="1">
    <citation type="journal article" date="2012" name="Nature">
        <title>The oyster genome reveals stress adaptation and complexity of shell formation.</title>
        <authorList>
            <person name="Zhang G."/>
            <person name="Fang X."/>
            <person name="Guo X."/>
            <person name="Li L."/>
            <person name="Luo R."/>
            <person name="Xu F."/>
            <person name="Yang P."/>
            <person name="Zhang L."/>
            <person name="Wang X."/>
            <person name="Qi H."/>
            <person name="Xiong Z."/>
            <person name="Que H."/>
            <person name="Xie Y."/>
            <person name="Holland P.W."/>
            <person name="Paps J."/>
            <person name="Zhu Y."/>
            <person name="Wu F."/>
            <person name="Chen Y."/>
            <person name="Wang J."/>
            <person name="Peng C."/>
            <person name="Meng J."/>
            <person name="Yang L."/>
            <person name="Liu J."/>
            <person name="Wen B."/>
            <person name="Zhang N."/>
            <person name="Huang Z."/>
            <person name="Zhu Q."/>
            <person name="Feng Y."/>
            <person name="Mount A."/>
            <person name="Hedgecock D."/>
            <person name="Xu Z."/>
            <person name="Liu Y."/>
            <person name="Domazet-Loso T."/>
            <person name="Du Y."/>
            <person name="Sun X."/>
            <person name="Zhang S."/>
            <person name="Liu B."/>
            <person name="Cheng P."/>
            <person name="Jiang X."/>
            <person name="Li J."/>
            <person name="Fan D."/>
            <person name="Wang W."/>
            <person name="Fu W."/>
            <person name="Wang T."/>
            <person name="Wang B."/>
            <person name="Zhang J."/>
            <person name="Peng Z."/>
            <person name="Li Y."/>
            <person name="Li N."/>
            <person name="Wang J."/>
            <person name="Chen M."/>
            <person name="He Y."/>
            <person name="Tan F."/>
            <person name="Song X."/>
            <person name="Zheng Q."/>
            <person name="Huang R."/>
            <person name="Yang H."/>
            <person name="Du X."/>
            <person name="Chen L."/>
            <person name="Yang M."/>
            <person name="Gaffney P.M."/>
            <person name="Wang S."/>
            <person name="Luo L."/>
            <person name="She Z."/>
            <person name="Ming Y."/>
            <person name="Huang W."/>
            <person name="Zhang S."/>
            <person name="Huang B."/>
            <person name="Zhang Y."/>
            <person name="Qu T."/>
            <person name="Ni P."/>
            <person name="Miao G."/>
            <person name="Wang J."/>
            <person name="Wang Q."/>
            <person name="Steinberg C.E."/>
            <person name="Wang H."/>
            <person name="Li N."/>
            <person name="Qian L."/>
            <person name="Zhang G."/>
            <person name="Li Y."/>
            <person name="Yang H."/>
            <person name="Liu X."/>
            <person name="Wang J."/>
            <person name="Yin Y."/>
            <person name="Wang J."/>
        </authorList>
    </citation>
    <scope>NUCLEOTIDE SEQUENCE [LARGE SCALE GENOMIC DNA]</scope>
    <source>
        <strain evidence="7">05x7-T-G4-1.051#20</strain>
    </source>
</reference>
<dbReference type="Pfam" id="PF00732">
    <property type="entry name" value="GMC_oxred_N"/>
    <property type="match status" value="1"/>
</dbReference>
<dbReference type="InParanoid" id="K1Q2D2"/>
<accession>K1Q2D2</accession>
<evidence type="ECO:0000256" key="4">
    <source>
        <dbReference type="ARBA" id="ARBA00022827"/>
    </source>
</evidence>
<name>K1Q2D2_MAGGI</name>
<evidence type="ECO:0000256" key="1">
    <source>
        <dbReference type="ARBA" id="ARBA00001974"/>
    </source>
</evidence>
<dbReference type="SUPFAM" id="SSF51905">
    <property type="entry name" value="FAD/NAD(P)-binding domain"/>
    <property type="match status" value="1"/>
</dbReference>
<organism evidence="7">
    <name type="scientific">Magallana gigas</name>
    <name type="common">Pacific oyster</name>
    <name type="synonym">Crassostrea gigas</name>
    <dbReference type="NCBI Taxonomy" id="29159"/>
    <lineage>
        <taxon>Eukaryota</taxon>
        <taxon>Metazoa</taxon>
        <taxon>Spiralia</taxon>
        <taxon>Lophotrochozoa</taxon>
        <taxon>Mollusca</taxon>
        <taxon>Bivalvia</taxon>
        <taxon>Autobranchia</taxon>
        <taxon>Pteriomorphia</taxon>
        <taxon>Ostreida</taxon>
        <taxon>Ostreoidea</taxon>
        <taxon>Ostreidae</taxon>
        <taxon>Magallana</taxon>
    </lineage>
</organism>
<gene>
    <name evidence="7" type="ORF">CGI_10001500</name>
</gene>
<dbReference type="EMBL" id="JH816768">
    <property type="protein sequence ID" value="EKC25529.1"/>
    <property type="molecule type" value="Genomic_DNA"/>
</dbReference>
<evidence type="ECO:0000256" key="5">
    <source>
        <dbReference type="RuleBase" id="RU003968"/>
    </source>
</evidence>
<comment type="cofactor">
    <cofactor evidence="1">
        <name>FAD</name>
        <dbReference type="ChEBI" id="CHEBI:57692"/>
    </cofactor>
</comment>